<feature type="transmembrane region" description="Helical" evidence="8">
    <location>
        <begin position="483"/>
        <end position="504"/>
    </location>
</feature>
<dbReference type="CDD" id="cd13123">
    <property type="entry name" value="MATE_MurJ_like"/>
    <property type="match status" value="1"/>
</dbReference>
<dbReference type="AlphaFoldDB" id="A0A0G1SKN8"/>
<comment type="subcellular location">
    <subcellularLocation>
        <location evidence="1 8">Cell membrane</location>
        <topology evidence="1 8">Multi-pass membrane protein</topology>
    </subcellularLocation>
</comment>
<keyword evidence="2 8" id="KW-1003">Cell membrane</keyword>
<proteinExistence type="inferred from homology"/>
<organism evidence="10 11">
    <name type="scientific">Candidatus Amesbacteria bacterium GW2011_GWA1_47_20</name>
    <dbReference type="NCBI Taxonomy" id="1618354"/>
    <lineage>
        <taxon>Bacteria</taxon>
        <taxon>Candidatus Amesiibacteriota</taxon>
    </lineage>
</organism>
<evidence type="ECO:0000256" key="7">
    <source>
        <dbReference type="ARBA" id="ARBA00023136"/>
    </source>
</evidence>
<dbReference type="GO" id="GO:0009252">
    <property type="term" value="P:peptidoglycan biosynthetic process"/>
    <property type="evidence" value="ECO:0007669"/>
    <property type="project" value="UniProtKB-UniRule"/>
</dbReference>
<feature type="transmembrane region" description="Helical" evidence="8">
    <location>
        <begin position="165"/>
        <end position="186"/>
    </location>
</feature>
<gene>
    <name evidence="8" type="primary">murJ</name>
    <name evidence="10" type="ORF">UX92_C0006G0033</name>
</gene>
<keyword evidence="3 8" id="KW-0812">Transmembrane</keyword>
<dbReference type="Pfam" id="PF03023">
    <property type="entry name" value="MurJ"/>
    <property type="match status" value="1"/>
</dbReference>
<dbReference type="InterPro" id="IPR051050">
    <property type="entry name" value="Lipid_II_flippase_MurJ/MviN"/>
</dbReference>
<evidence type="ECO:0000256" key="9">
    <source>
        <dbReference type="PIRNR" id="PIRNR002869"/>
    </source>
</evidence>
<feature type="transmembrane region" description="Helical" evidence="8">
    <location>
        <begin position="12"/>
        <end position="32"/>
    </location>
</feature>
<keyword evidence="5 8" id="KW-0573">Peptidoglycan synthesis</keyword>
<dbReference type="UniPathway" id="UPA00219"/>
<feature type="transmembrane region" description="Helical" evidence="8">
    <location>
        <begin position="350"/>
        <end position="377"/>
    </location>
</feature>
<feature type="transmembrane region" description="Helical" evidence="8">
    <location>
        <begin position="192"/>
        <end position="215"/>
    </location>
</feature>
<dbReference type="PANTHER" id="PTHR47019">
    <property type="entry name" value="LIPID II FLIPPASE MURJ"/>
    <property type="match status" value="1"/>
</dbReference>
<comment type="function">
    <text evidence="8 9">Involved in peptidoglycan biosynthesis. Transports lipid-linked peptidoglycan precursors from the inner to the outer leaflet of the cytoplasmic membrane.</text>
</comment>
<protein>
    <recommendedName>
        <fullName evidence="8">Probable lipid II flippase MurJ</fullName>
    </recommendedName>
</protein>
<keyword evidence="7 8" id="KW-0472">Membrane</keyword>
<feature type="transmembrane region" description="Helical" evidence="8">
    <location>
        <begin position="316"/>
        <end position="338"/>
    </location>
</feature>
<dbReference type="NCBIfam" id="TIGR01695">
    <property type="entry name" value="murJ_mviN"/>
    <property type="match status" value="1"/>
</dbReference>
<dbReference type="GO" id="GO:0008360">
    <property type="term" value="P:regulation of cell shape"/>
    <property type="evidence" value="ECO:0007669"/>
    <property type="project" value="UniProtKB-UniRule"/>
</dbReference>
<evidence type="ECO:0000256" key="6">
    <source>
        <dbReference type="ARBA" id="ARBA00022989"/>
    </source>
</evidence>
<dbReference type="GO" id="GO:0071555">
    <property type="term" value="P:cell wall organization"/>
    <property type="evidence" value="ECO:0007669"/>
    <property type="project" value="UniProtKB-UniRule"/>
</dbReference>
<feature type="transmembrane region" description="Helical" evidence="8">
    <location>
        <begin position="137"/>
        <end position="158"/>
    </location>
</feature>
<accession>A0A0G1SKN8</accession>
<keyword evidence="8 9" id="KW-0813">Transport</keyword>
<comment type="caution">
    <text evidence="10">The sequence shown here is derived from an EMBL/GenBank/DDBJ whole genome shotgun (WGS) entry which is preliminary data.</text>
</comment>
<keyword evidence="4 8" id="KW-0133">Cell shape</keyword>
<dbReference type="PANTHER" id="PTHR47019:SF1">
    <property type="entry name" value="LIPID II FLIPPASE MURJ"/>
    <property type="match status" value="1"/>
</dbReference>
<keyword evidence="8 9" id="KW-0961">Cell wall biogenesis/degradation</keyword>
<feature type="transmembrane region" description="Helical" evidence="8">
    <location>
        <begin position="448"/>
        <end position="468"/>
    </location>
</feature>
<comment type="similarity">
    <text evidence="8 9">Belongs to the MurJ/MviN family.</text>
</comment>
<evidence type="ECO:0000313" key="11">
    <source>
        <dbReference type="Proteomes" id="UP000034565"/>
    </source>
</evidence>
<evidence type="ECO:0000256" key="2">
    <source>
        <dbReference type="ARBA" id="ARBA00022475"/>
    </source>
</evidence>
<comment type="pathway">
    <text evidence="8">Cell wall biogenesis; peptidoglycan biosynthesis.</text>
</comment>
<dbReference type="Proteomes" id="UP000034565">
    <property type="component" value="Unassembled WGS sequence"/>
</dbReference>
<evidence type="ECO:0000256" key="1">
    <source>
        <dbReference type="ARBA" id="ARBA00004651"/>
    </source>
</evidence>
<feature type="transmembrane region" description="Helical" evidence="8">
    <location>
        <begin position="97"/>
        <end position="117"/>
    </location>
</feature>
<evidence type="ECO:0000256" key="5">
    <source>
        <dbReference type="ARBA" id="ARBA00022984"/>
    </source>
</evidence>
<dbReference type="GO" id="GO:0034204">
    <property type="term" value="P:lipid translocation"/>
    <property type="evidence" value="ECO:0007669"/>
    <property type="project" value="TreeGrafter"/>
</dbReference>
<dbReference type="PRINTS" id="PR01806">
    <property type="entry name" value="VIRFACTRMVIN"/>
</dbReference>
<evidence type="ECO:0000256" key="8">
    <source>
        <dbReference type="HAMAP-Rule" id="MF_02078"/>
    </source>
</evidence>
<dbReference type="PIRSF" id="PIRSF002869">
    <property type="entry name" value="MviN"/>
    <property type="match status" value="1"/>
</dbReference>
<feature type="transmembrane region" description="Helical" evidence="8">
    <location>
        <begin position="413"/>
        <end position="436"/>
    </location>
</feature>
<evidence type="ECO:0000256" key="4">
    <source>
        <dbReference type="ARBA" id="ARBA00022960"/>
    </source>
</evidence>
<sequence length="546" mass="60117">MRDIFFRRQNHILSAAFIIMATYGLSHLIGLVKTRLLISSFFSAQSQLLDVYYAAFVIPDTIFQLLVIGSLSAAFIPTFTKYLAKDEKEAWTMTSTTMNLIILVFTLLSTAIFIFAYPLSRLIAPGFTLSQISVMVQLLRVMLVAQIFFSISGFLTGIIQSHQRFLIPALAPVAYNLGIIAGIIFLSPTLGILGPALGVVLGAVLHMLIQLPLAIRLGFRPSFSLNFSHPGVREVGRLMPPRVLALGIDQVEQFVAVTLASLLAPGSLSLLNASRLLFTIPTSLFGVTIGQAAFPQLSKEAAHSDLDQFRATLISSFLQIAFVALPLSTLFIILRIPIVRIIFGAKTFPWAATLLTGKTLAILCASAAFYAVMQLVIRGFYALHDTRTPLFVGFLAAIFSSLLSIFAVTWLGWGILGIAVAISTTAIIETLALSWILYRRISVASHKVFIPLTKMIFISFVTGVFLWIPMRLLDQFVFDTTRTVPLLLLTGITSLIGFSVYCLLSQIFRIQELTTFFNLIKRITKWKDILSPTTSEPVILPAPDQN</sequence>
<dbReference type="HAMAP" id="MF_02078">
    <property type="entry name" value="MurJ_MviN"/>
    <property type="match status" value="1"/>
</dbReference>
<dbReference type="GO" id="GO:0015648">
    <property type="term" value="F:lipid-linked peptidoglycan transporter activity"/>
    <property type="evidence" value="ECO:0007669"/>
    <property type="project" value="UniProtKB-UniRule"/>
</dbReference>
<feature type="transmembrane region" description="Helical" evidence="8">
    <location>
        <begin position="389"/>
        <end position="407"/>
    </location>
</feature>
<reference evidence="10 11" key="1">
    <citation type="journal article" date="2015" name="Nature">
        <title>rRNA introns, odd ribosomes, and small enigmatic genomes across a large radiation of phyla.</title>
        <authorList>
            <person name="Brown C.T."/>
            <person name="Hug L.A."/>
            <person name="Thomas B.C."/>
            <person name="Sharon I."/>
            <person name="Castelle C.J."/>
            <person name="Singh A."/>
            <person name="Wilkins M.J."/>
            <person name="Williams K.H."/>
            <person name="Banfield J.F."/>
        </authorList>
    </citation>
    <scope>NUCLEOTIDE SEQUENCE [LARGE SCALE GENOMIC DNA]</scope>
</reference>
<feature type="transmembrane region" description="Helical" evidence="8">
    <location>
        <begin position="52"/>
        <end position="76"/>
    </location>
</feature>
<evidence type="ECO:0000313" key="10">
    <source>
        <dbReference type="EMBL" id="KKU69986.1"/>
    </source>
</evidence>
<name>A0A0G1SKN8_9BACT</name>
<dbReference type="EMBL" id="LCOA01000006">
    <property type="protein sequence ID" value="KKU69986.1"/>
    <property type="molecule type" value="Genomic_DNA"/>
</dbReference>
<dbReference type="InterPro" id="IPR004268">
    <property type="entry name" value="MurJ"/>
</dbReference>
<keyword evidence="6 8" id="KW-1133">Transmembrane helix</keyword>
<dbReference type="GO" id="GO:0005886">
    <property type="term" value="C:plasma membrane"/>
    <property type="evidence" value="ECO:0007669"/>
    <property type="project" value="UniProtKB-SubCell"/>
</dbReference>
<evidence type="ECO:0000256" key="3">
    <source>
        <dbReference type="ARBA" id="ARBA00022692"/>
    </source>
</evidence>